<feature type="region of interest" description="Disordered" evidence="5">
    <location>
        <begin position="626"/>
        <end position="650"/>
    </location>
</feature>
<dbReference type="Gene3D" id="2.20.28.10">
    <property type="match status" value="1"/>
</dbReference>
<keyword evidence="10" id="KW-1185">Reference proteome</keyword>
<dbReference type="Pfam" id="PF13639">
    <property type="entry name" value="zf-RING_2"/>
    <property type="match status" value="1"/>
</dbReference>
<evidence type="ECO:0000256" key="4">
    <source>
        <dbReference type="PROSITE-ProRule" id="PRU00601"/>
    </source>
</evidence>
<dbReference type="Gene3D" id="3.30.40.10">
    <property type="entry name" value="Zinc/RING finger domain, C3HC4 (zinc finger)"/>
    <property type="match status" value="1"/>
</dbReference>
<feature type="compositionally biased region" description="Low complexity" evidence="5">
    <location>
        <begin position="1"/>
        <end position="16"/>
    </location>
</feature>
<dbReference type="PANTHER" id="PTHR21319">
    <property type="entry name" value="RING FINGER AND CHY ZINC FINGER DOMAIN-CONTAINING PROTEIN 1"/>
    <property type="match status" value="1"/>
</dbReference>
<dbReference type="InterPro" id="IPR013083">
    <property type="entry name" value="Znf_RING/FYVE/PHD"/>
</dbReference>
<dbReference type="Pfam" id="PF14599">
    <property type="entry name" value="zinc_ribbon_6"/>
    <property type="match status" value="1"/>
</dbReference>
<evidence type="ECO:0000313" key="9">
    <source>
        <dbReference type="EMBL" id="KAG0688041.1"/>
    </source>
</evidence>
<dbReference type="InterPro" id="IPR001841">
    <property type="entry name" value="Znf_RING"/>
</dbReference>
<dbReference type="InterPro" id="IPR037274">
    <property type="entry name" value="Znf_CHY_sf"/>
</dbReference>
<dbReference type="GO" id="GO:0008270">
    <property type="term" value="F:zinc ion binding"/>
    <property type="evidence" value="ECO:0007669"/>
    <property type="project" value="UniProtKB-KW"/>
</dbReference>
<dbReference type="Pfam" id="PF05495">
    <property type="entry name" value="zf-CHY"/>
    <property type="match status" value="1"/>
</dbReference>
<dbReference type="InterPro" id="IPR037275">
    <property type="entry name" value="Znf_CTCHY_sf"/>
</dbReference>
<dbReference type="InterPro" id="IPR017921">
    <property type="entry name" value="Znf_CTCHY"/>
</dbReference>
<proteinExistence type="predicted"/>
<dbReference type="InterPro" id="IPR039512">
    <property type="entry name" value="RCHY1_zinc-ribbon"/>
</dbReference>
<dbReference type="GO" id="GO:0006511">
    <property type="term" value="P:ubiquitin-dependent protein catabolic process"/>
    <property type="evidence" value="ECO:0007669"/>
    <property type="project" value="TreeGrafter"/>
</dbReference>
<dbReference type="GO" id="GO:0016567">
    <property type="term" value="P:protein ubiquitination"/>
    <property type="evidence" value="ECO:0007669"/>
    <property type="project" value="TreeGrafter"/>
</dbReference>
<evidence type="ECO:0000256" key="1">
    <source>
        <dbReference type="ARBA" id="ARBA00022723"/>
    </source>
</evidence>
<dbReference type="GO" id="GO:0061630">
    <property type="term" value="F:ubiquitin protein ligase activity"/>
    <property type="evidence" value="ECO:0007669"/>
    <property type="project" value="TreeGrafter"/>
</dbReference>
<evidence type="ECO:0000259" key="8">
    <source>
        <dbReference type="PROSITE" id="PS51270"/>
    </source>
</evidence>
<dbReference type="PANTHER" id="PTHR21319:SF0">
    <property type="entry name" value="AND RING FINGER DOMAIN PROTEIN, PUTATIVE (AFU_ORTHOLOGUE AFUA_1G08900)-RELATED"/>
    <property type="match status" value="1"/>
</dbReference>
<evidence type="ECO:0000256" key="3">
    <source>
        <dbReference type="ARBA" id="ARBA00022833"/>
    </source>
</evidence>
<keyword evidence="3" id="KW-0862">Zinc</keyword>
<dbReference type="SUPFAM" id="SSF161219">
    <property type="entry name" value="CHY zinc finger-like"/>
    <property type="match status" value="1"/>
</dbReference>
<name>A0A9P6WJ15_9ASCO</name>
<dbReference type="EMBL" id="PUHW01000189">
    <property type="protein sequence ID" value="KAG0688041.1"/>
    <property type="molecule type" value="Genomic_DNA"/>
</dbReference>
<comment type="caution">
    <text evidence="9">The sequence shown here is derived from an EMBL/GenBank/DDBJ whole genome shotgun (WGS) entry which is preliminary data.</text>
</comment>
<feature type="region of interest" description="Disordered" evidence="5">
    <location>
        <begin position="1"/>
        <end position="36"/>
    </location>
</feature>
<feature type="domain" description="RING-type" evidence="6">
    <location>
        <begin position="414"/>
        <end position="456"/>
    </location>
</feature>
<gene>
    <name evidence="9" type="ORF">C6P40_001478</name>
</gene>
<dbReference type="AlphaFoldDB" id="A0A9P6WJ15"/>
<protein>
    <submittedName>
        <fullName evidence="9">Uncharacterized protein</fullName>
    </submittedName>
</protein>
<dbReference type="OrthoDB" id="411372at2759"/>
<dbReference type="SUPFAM" id="SSF161245">
    <property type="entry name" value="Zinc hairpin stack"/>
    <property type="match status" value="1"/>
</dbReference>
<accession>A0A9P6WJ15</accession>
<dbReference type="PROSITE" id="PS51266">
    <property type="entry name" value="ZF_CHY"/>
    <property type="match status" value="1"/>
</dbReference>
<evidence type="ECO:0000256" key="5">
    <source>
        <dbReference type="SAM" id="MobiDB-lite"/>
    </source>
</evidence>
<dbReference type="SUPFAM" id="SSF57850">
    <property type="entry name" value="RING/U-box"/>
    <property type="match status" value="1"/>
</dbReference>
<sequence>MGSITTESDNATTTTTRNDKLHENFIESDDDESDSDSITMSLERIGVTIPSFMMPKIDMPKIDISKRINNYFVQSVYMDNSSSSNIKEILGDLINKKTTDLKTLYSEVSQSLTGIVNVNIDHPIEEYIDEINSNNIKKDNDNNEINEKNLINEKNDLKILNEYQFLTYLTFEQFQDQMFLRRRIREILSLNIQPVLQRLLIQKLMSRSYIEKQKHMNLQTPEYNEINKHKHESDNDNAKDHEHIMENNENDDDSSDDMEEDEVLLTDKDMQPTYHNFEEGILGCEHYQRNCKAECPTCHKWYTCRFCHDKIISSHQLDRKKVKHILCMFCFTPQHPGQYCIECNRELSKYYCSKCKLFDNDALKNIYHCDKCDICRLGLGLNQDYFHCDSCNACISIDLQKNHVCIENSTKSNCPICDEFMFNSNEKVVFMSCGHPIHEKCYGQHTIHSYKCPTCSKTIVNMELQFRMRDSEIKQSQMPDEVKNWNTEIKCNDCGGMSRVPFHYLGHKCDHCHSYNNMQVKLIKDNEIIEPVEISSNNTDEKLNISEKFLTDSLKQNFEFAEVNERLKMDGLKMDGLKEKISEEDHSIDHDYVENFIRVINNFEAYSSISDAFKDWISTSLEHDISDDENEQNEQQNEQQNEIKIDTNNQ</sequence>
<feature type="domain" description="CHY-type" evidence="7">
    <location>
        <begin position="277"/>
        <end position="345"/>
    </location>
</feature>
<keyword evidence="2 4" id="KW-0863">Zinc-finger</keyword>
<evidence type="ECO:0000256" key="2">
    <source>
        <dbReference type="ARBA" id="ARBA00022771"/>
    </source>
</evidence>
<feature type="compositionally biased region" description="Basic and acidic residues" evidence="5">
    <location>
        <begin position="641"/>
        <end position="650"/>
    </location>
</feature>
<feature type="domain" description="CTCHY-type" evidence="8">
    <location>
        <begin position="347"/>
        <end position="413"/>
    </location>
</feature>
<evidence type="ECO:0000259" key="7">
    <source>
        <dbReference type="PROSITE" id="PS51266"/>
    </source>
</evidence>
<dbReference type="PROSITE" id="PS51270">
    <property type="entry name" value="ZF_CTCHY"/>
    <property type="match status" value="1"/>
</dbReference>
<evidence type="ECO:0000259" key="6">
    <source>
        <dbReference type="PROSITE" id="PS50089"/>
    </source>
</evidence>
<feature type="compositionally biased region" description="Acidic residues" evidence="5">
    <location>
        <begin position="26"/>
        <end position="35"/>
    </location>
</feature>
<dbReference type="PROSITE" id="PS50089">
    <property type="entry name" value="ZF_RING_2"/>
    <property type="match status" value="1"/>
</dbReference>
<reference evidence="9" key="1">
    <citation type="submission" date="2020-11" db="EMBL/GenBank/DDBJ databases">
        <title>Kefir isolates.</title>
        <authorList>
            <person name="Marcisauskas S."/>
            <person name="Kim Y."/>
            <person name="Blasche S."/>
        </authorList>
    </citation>
    <scope>NUCLEOTIDE SEQUENCE</scope>
    <source>
        <strain evidence="9">Olga-1</strain>
    </source>
</reference>
<organism evidence="9 10">
    <name type="scientific">Pichia californica</name>
    <dbReference type="NCBI Taxonomy" id="460514"/>
    <lineage>
        <taxon>Eukaryota</taxon>
        <taxon>Fungi</taxon>
        <taxon>Dikarya</taxon>
        <taxon>Ascomycota</taxon>
        <taxon>Saccharomycotina</taxon>
        <taxon>Pichiomycetes</taxon>
        <taxon>Pichiales</taxon>
        <taxon>Pichiaceae</taxon>
        <taxon>Pichia</taxon>
    </lineage>
</organism>
<dbReference type="CDD" id="cd16464">
    <property type="entry name" value="RING-H2_Pirh2-like"/>
    <property type="match status" value="1"/>
</dbReference>
<dbReference type="GO" id="GO:0005634">
    <property type="term" value="C:nucleus"/>
    <property type="evidence" value="ECO:0007669"/>
    <property type="project" value="TreeGrafter"/>
</dbReference>
<keyword evidence="1" id="KW-0479">Metal-binding</keyword>
<evidence type="ECO:0000313" key="10">
    <source>
        <dbReference type="Proteomes" id="UP000697127"/>
    </source>
</evidence>
<dbReference type="SMART" id="SM00184">
    <property type="entry name" value="RING"/>
    <property type="match status" value="1"/>
</dbReference>
<dbReference type="Proteomes" id="UP000697127">
    <property type="component" value="Unassembled WGS sequence"/>
</dbReference>
<dbReference type="InterPro" id="IPR008913">
    <property type="entry name" value="Znf_CHY"/>
</dbReference>